<feature type="region of interest" description="Disordered" evidence="1">
    <location>
        <begin position="98"/>
        <end position="174"/>
    </location>
</feature>
<accession>A0AA37UKY4</accession>
<name>A0AA37UKY4_9PEZI</name>
<dbReference type="AlphaFoldDB" id="A0AA37UKY4"/>
<reference evidence="2 3" key="1">
    <citation type="submission" date="2022-03" db="EMBL/GenBank/DDBJ databases">
        <title>Genome data of Colletotrichum spp.</title>
        <authorList>
            <person name="Utami Y.D."/>
            <person name="Hiruma K."/>
        </authorList>
    </citation>
    <scope>NUCLEOTIDE SEQUENCE [LARGE SCALE GENOMIC DNA]</scope>
    <source>
        <strain evidence="2 3">MAFF 239500</strain>
    </source>
</reference>
<feature type="compositionally biased region" description="Basic residues" evidence="1">
    <location>
        <begin position="98"/>
        <end position="107"/>
    </location>
</feature>
<gene>
    <name evidence="2" type="ORF">ColSpa_12140</name>
</gene>
<organism evidence="2 3">
    <name type="scientific">Colletotrichum spaethianum</name>
    <dbReference type="NCBI Taxonomy" id="700344"/>
    <lineage>
        <taxon>Eukaryota</taxon>
        <taxon>Fungi</taxon>
        <taxon>Dikarya</taxon>
        <taxon>Ascomycota</taxon>
        <taxon>Pezizomycotina</taxon>
        <taxon>Sordariomycetes</taxon>
        <taxon>Hypocreomycetidae</taxon>
        <taxon>Glomerellales</taxon>
        <taxon>Glomerellaceae</taxon>
        <taxon>Colletotrichum</taxon>
        <taxon>Colletotrichum spaethianum species complex</taxon>
    </lineage>
</organism>
<dbReference type="Proteomes" id="UP001055115">
    <property type="component" value="Unassembled WGS sequence"/>
</dbReference>
<comment type="caution">
    <text evidence="2">The sequence shown here is derived from an EMBL/GenBank/DDBJ whole genome shotgun (WGS) entry which is preliminary data.</text>
</comment>
<dbReference type="EMBL" id="BQXU01000057">
    <property type="protein sequence ID" value="GKT51959.1"/>
    <property type="molecule type" value="Genomic_DNA"/>
</dbReference>
<dbReference type="RefSeq" id="XP_049134309.1">
    <property type="nucleotide sequence ID" value="XM_049278352.1"/>
</dbReference>
<evidence type="ECO:0000256" key="1">
    <source>
        <dbReference type="SAM" id="MobiDB-lite"/>
    </source>
</evidence>
<evidence type="ECO:0000313" key="3">
    <source>
        <dbReference type="Proteomes" id="UP001055115"/>
    </source>
</evidence>
<dbReference type="GeneID" id="73332942"/>
<evidence type="ECO:0000313" key="2">
    <source>
        <dbReference type="EMBL" id="GKT51959.1"/>
    </source>
</evidence>
<keyword evidence="3" id="KW-1185">Reference proteome</keyword>
<feature type="compositionally biased region" description="Acidic residues" evidence="1">
    <location>
        <begin position="118"/>
        <end position="127"/>
    </location>
</feature>
<proteinExistence type="predicted"/>
<protein>
    <submittedName>
        <fullName evidence="2">Uncharacterized protein</fullName>
    </submittedName>
</protein>
<sequence length="174" mass="18887">MSLAATGGSIFGNIGMHTDASGGRWLRLPTGNANNRALLLALAINDEERLIINMPSRDIEIRVTSNTSVQQFVASIIRRQGYFLAVLVQSRGRWRLRRQSHGARCTHRGRDVDSSDNPGDDDDDDDNGGPSNYKAPNVTNAREPRTPGSKLGKNVGKGGRFLGTSASPMVIDKE</sequence>